<comment type="caution">
    <text evidence="2">The sequence shown here is derived from an EMBL/GenBank/DDBJ whole genome shotgun (WGS) entry which is preliminary data.</text>
</comment>
<dbReference type="AlphaFoldDB" id="A0A2M9BN90"/>
<feature type="region of interest" description="Disordered" evidence="1">
    <location>
        <begin position="162"/>
        <end position="182"/>
    </location>
</feature>
<name>A0A2M9BN90_9BACT</name>
<organism evidence="2 3">
    <name type="scientific">Hymenobacter chitinivorans DSM 11115</name>
    <dbReference type="NCBI Taxonomy" id="1121954"/>
    <lineage>
        <taxon>Bacteria</taxon>
        <taxon>Pseudomonadati</taxon>
        <taxon>Bacteroidota</taxon>
        <taxon>Cytophagia</taxon>
        <taxon>Cytophagales</taxon>
        <taxon>Hymenobacteraceae</taxon>
        <taxon>Hymenobacter</taxon>
    </lineage>
</organism>
<evidence type="ECO:0000313" key="2">
    <source>
        <dbReference type="EMBL" id="PJJ59419.1"/>
    </source>
</evidence>
<sequence length="464" mass="52043">MLPSLRSLKDARLDVHKRVSALNAHRPIKTHTRVYTTGPKAGTTRTVARYGPRVICDGAKTTLVEVLLPRARAAAQQMLATPLLWDQLVTDTGLLSPRIEVNGHELGEARDVCDRTTRNHLRQLKAHSFITAYKFRGREHSFYLWVNPALVWEMPVESPKTALSADSKSTLNPSDLSTNGKYFPPTEVLETLETQIRKVVPVDKSALQPGQEPTGTPLLEPQGHRDGAADAGQASKSRHRGRAAARAAQQAAAPEPSAEAQQTARVDRFVVEFWTMAKLLLYPTHHFTEAEKQKILRAIWQGQYKPALTAAAPAKWDLVHRYLLDRLVLVREYVQRHPDPQECYLPLPYAMVHRGRGYFDAENEKGFAGTRLWLAKKQNRPKGGLTALDRALQLAETELRQRQSLDRGEKVPASDRAKRKDILALHWYHRTEVKRIGGEEGLYLYHARLSMLGLATTMAVGAEA</sequence>
<proteinExistence type="predicted"/>
<protein>
    <submittedName>
        <fullName evidence="2">Uncharacterized protein</fullName>
    </submittedName>
</protein>
<feature type="compositionally biased region" description="Polar residues" evidence="1">
    <location>
        <begin position="164"/>
        <end position="180"/>
    </location>
</feature>
<feature type="region of interest" description="Disordered" evidence="1">
    <location>
        <begin position="203"/>
        <end position="243"/>
    </location>
</feature>
<evidence type="ECO:0000313" key="3">
    <source>
        <dbReference type="Proteomes" id="UP000228535"/>
    </source>
</evidence>
<evidence type="ECO:0000256" key="1">
    <source>
        <dbReference type="SAM" id="MobiDB-lite"/>
    </source>
</evidence>
<gene>
    <name evidence="2" type="ORF">CLV45_0836</name>
</gene>
<reference evidence="2 3" key="1">
    <citation type="submission" date="2017-11" db="EMBL/GenBank/DDBJ databases">
        <title>Genomic Encyclopedia of Archaeal and Bacterial Type Strains, Phase II (KMG-II): From Individual Species to Whole Genera.</title>
        <authorList>
            <person name="Goeker M."/>
        </authorList>
    </citation>
    <scope>NUCLEOTIDE SEQUENCE [LARGE SCALE GENOMIC DNA]</scope>
    <source>
        <strain evidence="2 3">DSM 11115</strain>
    </source>
</reference>
<keyword evidence="3" id="KW-1185">Reference proteome</keyword>
<dbReference type="RefSeq" id="WP_100335142.1">
    <property type="nucleotide sequence ID" value="NZ_PGFA01000001.1"/>
</dbReference>
<dbReference type="OrthoDB" id="865169at2"/>
<dbReference type="Proteomes" id="UP000228535">
    <property type="component" value="Unassembled WGS sequence"/>
</dbReference>
<dbReference type="EMBL" id="PGFA01000001">
    <property type="protein sequence ID" value="PJJ59419.1"/>
    <property type="molecule type" value="Genomic_DNA"/>
</dbReference>
<accession>A0A2M9BN90</accession>